<evidence type="ECO:0000259" key="2">
    <source>
        <dbReference type="Pfam" id="PF14530"/>
    </source>
</evidence>
<accession>A0ABW2CWB2</accession>
<sequence>MSRTVNALQSALRAEHAAVYGYGVLGARLRGVHQQTAKTYWDAHRLRRDDLTSRLAGQGARPDAAAPVYSLPVKPTSARSAAQLAAALENDLVGAYVGLAGASDPALRSFAARAMQEAMTRSARWSAAAGQPARSAAFPGLPPEALSPKARPGE</sequence>
<proteinExistence type="predicted"/>
<feature type="domain" description="DUF4439" evidence="2">
    <location>
        <begin position="7"/>
        <end position="142"/>
    </location>
</feature>
<feature type="compositionally biased region" description="Low complexity" evidence="1">
    <location>
        <begin position="127"/>
        <end position="137"/>
    </location>
</feature>
<dbReference type="CDD" id="cd00657">
    <property type="entry name" value="Ferritin_like"/>
    <property type="match status" value="1"/>
</dbReference>
<name>A0ABW2CWB2_9ACTN</name>
<dbReference type="Gene3D" id="1.20.1260.10">
    <property type="match status" value="1"/>
</dbReference>
<evidence type="ECO:0000313" key="3">
    <source>
        <dbReference type="EMBL" id="MFC6885373.1"/>
    </source>
</evidence>
<reference evidence="4" key="1">
    <citation type="journal article" date="2019" name="Int. J. Syst. Evol. Microbiol.">
        <title>The Global Catalogue of Microorganisms (GCM) 10K type strain sequencing project: providing services to taxonomists for standard genome sequencing and annotation.</title>
        <authorList>
            <consortium name="The Broad Institute Genomics Platform"/>
            <consortium name="The Broad Institute Genome Sequencing Center for Infectious Disease"/>
            <person name="Wu L."/>
            <person name="Ma J."/>
        </authorList>
    </citation>
    <scope>NUCLEOTIDE SEQUENCE [LARGE SCALE GENOMIC DNA]</scope>
    <source>
        <strain evidence="4">JCM 3369</strain>
    </source>
</reference>
<dbReference type="RefSeq" id="WP_160819467.1">
    <property type="nucleotide sequence ID" value="NZ_JBHSXE010000001.1"/>
</dbReference>
<dbReference type="Proteomes" id="UP001596380">
    <property type="component" value="Unassembled WGS sequence"/>
</dbReference>
<dbReference type="EMBL" id="JBHSXS010000037">
    <property type="protein sequence ID" value="MFC6885373.1"/>
    <property type="molecule type" value="Genomic_DNA"/>
</dbReference>
<comment type="caution">
    <text evidence="3">The sequence shown here is derived from an EMBL/GenBank/DDBJ whole genome shotgun (WGS) entry which is preliminary data.</text>
</comment>
<feature type="region of interest" description="Disordered" evidence="1">
    <location>
        <begin position="125"/>
        <end position="154"/>
    </location>
</feature>
<gene>
    <name evidence="3" type="ORF">ACFQKB_36835</name>
</gene>
<dbReference type="InterPro" id="IPR012347">
    <property type="entry name" value="Ferritin-like"/>
</dbReference>
<protein>
    <submittedName>
        <fullName evidence="3">Ferritin-like domain-containing protein</fullName>
    </submittedName>
</protein>
<evidence type="ECO:0000313" key="4">
    <source>
        <dbReference type="Proteomes" id="UP001596380"/>
    </source>
</evidence>
<dbReference type="SUPFAM" id="SSF47240">
    <property type="entry name" value="Ferritin-like"/>
    <property type="match status" value="1"/>
</dbReference>
<evidence type="ECO:0000256" key="1">
    <source>
        <dbReference type="SAM" id="MobiDB-lite"/>
    </source>
</evidence>
<keyword evidence="4" id="KW-1185">Reference proteome</keyword>
<organism evidence="3 4">
    <name type="scientific">Actinomadura yumaensis</name>
    <dbReference type="NCBI Taxonomy" id="111807"/>
    <lineage>
        <taxon>Bacteria</taxon>
        <taxon>Bacillati</taxon>
        <taxon>Actinomycetota</taxon>
        <taxon>Actinomycetes</taxon>
        <taxon>Streptosporangiales</taxon>
        <taxon>Thermomonosporaceae</taxon>
        <taxon>Actinomadura</taxon>
    </lineage>
</organism>
<dbReference type="InterPro" id="IPR009078">
    <property type="entry name" value="Ferritin-like_SF"/>
</dbReference>
<dbReference type="InterPro" id="IPR029447">
    <property type="entry name" value="DUF4439"/>
</dbReference>
<dbReference type="Pfam" id="PF14530">
    <property type="entry name" value="DUF4439"/>
    <property type="match status" value="1"/>
</dbReference>